<dbReference type="AlphaFoldDB" id="A0AAW1R6V3"/>
<dbReference type="Proteomes" id="UP001489004">
    <property type="component" value="Unassembled WGS sequence"/>
</dbReference>
<reference evidence="1 2" key="1">
    <citation type="journal article" date="2024" name="Nat. Commun.">
        <title>Phylogenomics reveals the evolutionary origins of lichenization in chlorophyte algae.</title>
        <authorList>
            <person name="Puginier C."/>
            <person name="Libourel C."/>
            <person name="Otte J."/>
            <person name="Skaloud P."/>
            <person name="Haon M."/>
            <person name="Grisel S."/>
            <person name="Petersen M."/>
            <person name="Berrin J.G."/>
            <person name="Delaux P.M."/>
            <person name="Dal Grande F."/>
            <person name="Keller J."/>
        </authorList>
    </citation>
    <scope>NUCLEOTIDE SEQUENCE [LARGE SCALE GENOMIC DNA]</scope>
    <source>
        <strain evidence="1 2">SAG 2043</strain>
    </source>
</reference>
<protein>
    <submittedName>
        <fullName evidence="1">Uncharacterized protein</fullName>
    </submittedName>
</protein>
<accession>A0AAW1R6V3</accession>
<proteinExistence type="predicted"/>
<evidence type="ECO:0000313" key="1">
    <source>
        <dbReference type="EMBL" id="KAK9829393.1"/>
    </source>
</evidence>
<organism evidence="1 2">
    <name type="scientific">[Myrmecia] bisecta</name>
    <dbReference type="NCBI Taxonomy" id="41462"/>
    <lineage>
        <taxon>Eukaryota</taxon>
        <taxon>Viridiplantae</taxon>
        <taxon>Chlorophyta</taxon>
        <taxon>core chlorophytes</taxon>
        <taxon>Trebouxiophyceae</taxon>
        <taxon>Trebouxiales</taxon>
        <taxon>Trebouxiaceae</taxon>
        <taxon>Myrmecia</taxon>
    </lineage>
</organism>
<keyword evidence="2" id="KW-1185">Reference proteome</keyword>
<gene>
    <name evidence="1" type="ORF">WJX72_005570</name>
</gene>
<comment type="caution">
    <text evidence="1">The sequence shown here is derived from an EMBL/GenBank/DDBJ whole genome shotgun (WGS) entry which is preliminary data.</text>
</comment>
<dbReference type="EMBL" id="JALJOR010000001">
    <property type="protein sequence ID" value="KAK9829393.1"/>
    <property type="molecule type" value="Genomic_DNA"/>
</dbReference>
<evidence type="ECO:0000313" key="2">
    <source>
        <dbReference type="Proteomes" id="UP001489004"/>
    </source>
</evidence>
<name>A0AAW1R6V3_9CHLO</name>
<sequence length="184" mass="19430">MPSSTWSWSYVREQEAARPSPAFAVQIPGSLPTPAKHHAPDAGLTAAEDLLSCQERVNLDLWEDDEAPTAAATSPAVEVSDLSFSEWATSSSLAALREEFAVKPPAPCNSSDSSGSSSSNQDSCCQLDLAAASRRSAAKCEELASTATSTNCSPAKKKRKSRSVFSLMGSWGASHHSYTATSIF</sequence>